<feature type="compositionally biased region" description="Low complexity" evidence="2">
    <location>
        <begin position="116"/>
        <end position="130"/>
    </location>
</feature>
<keyword evidence="1" id="KW-0175">Coiled coil</keyword>
<evidence type="ECO:0000256" key="2">
    <source>
        <dbReference type="SAM" id="MobiDB-lite"/>
    </source>
</evidence>
<name>A0ABW4Z951_9BACT</name>
<dbReference type="RefSeq" id="WP_377088688.1">
    <property type="nucleotide sequence ID" value="NZ_JBHSJL010000014.1"/>
</dbReference>
<evidence type="ECO:0000256" key="1">
    <source>
        <dbReference type="SAM" id="Coils"/>
    </source>
</evidence>
<comment type="caution">
    <text evidence="4">The sequence shown here is derived from an EMBL/GenBank/DDBJ whole genome shotgun (WGS) entry which is preliminary data.</text>
</comment>
<evidence type="ECO:0000256" key="3">
    <source>
        <dbReference type="SAM" id="Phobius"/>
    </source>
</evidence>
<feature type="region of interest" description="Disordered" evidence="2">
    <location>
        <begin position="106"/>
        <end position="130"/>
    </location>
</feature>
<keyword evidence="5" id="KW-1185">Reference proteome</keyword>
<gene>
    <name evidence="4" type="ORF">ACFSW8_05970</name>
</gene>
<sequence>MKDTFGNSFTKTLATGAVVTVTAILFITTAAAGPNLGGFAAYLPIIILVTSSASIASIWFFGRPRNLDSPTLKQLHQLELRIQELEQRIANAEIVNDFENRLAEKEIKSRHNQFDTPTNPSHTPTHPISQ</sequence>
<reference evidence="5" key="1">
    <citation type="journal article" date="2019" name="Int. J. Syst. Evol. Microbiol.">
        <title>The Global Catalogue of Microorganisms (GCM) 10K type strain sequencing project: providing services to taxonomists for standard genome sequencing and annotation.</title>
        <authorList>
            <consortium name="The Broad Institute Genomics Platform"/>
            <consortium name="The Broad Institute Genome Sequencing Center for Infectious Disease"/>
            <person name="Wu L."/>
            <person name="Ma J."/>
        </authorList>
    </citation>
    <scope>NUCLEOTIDE SEQUENCE [LARGE SCALE GENOMIC DNA]</scope>
    <source>
        <strain evidence="5">CCUG 57942</strain>
    </source>
</reference>
<dbReference type="EMBL" id="JBHUJB010000023">
    <property type="protein sequence ID" value="MFD2158438.1"/>
    <property type="molecule type" value="Genomic_DNA"/>
</dbReference>
<feature type="transmembrane region" description="Helical" evidence="3">
    <location>
        <begin position="39"/>
        <end position="61"/>
    </location>
</feature>
<protein>
    <submittedName>
        <fullName evidence="4">ABC transporter C-terminal domain-containing protein</fullName>
    </submittedName>
</protein>
<accession>A0ABW4Z951</accession>
<organism evidence="4 5">
    <name type="scientific">Rubritalea tangerina</name>
    <dbReference type="NCBI Taxonomy" id="430798"/>
    <lineage>
        <taxon>Bacteria</taxon>
        <taxon>Pseudomonadati</taxon>
        <taxon>Verrucomicrobiota</taxon>
        <taxon>Verrucomicrobiia</taxon>
        <taxon>Verrucomicrobiales</taxon>
        <taxon>Rubritaleaceae</taxon>
        <taxon>Rubritalea</taxon>
    </lineage>
</organism>
<keyword evidence="3" id="KW-0472">Membrane</keyword>
<proteinExistence type="predicted"/>
<feature type="coiled-coil region" evidence="1">
    <location>
        <begin position="75"/>
        <end position="102"/>
    </location>
</feature>
<dbReference type="Proteomes" id="UP001597389">
    <property type="component" value="Unassembled WGS sequence"/>
</dbReference>
<feature type="transmembrane region" description="Helical" evidence="3">
    <location>
        <begin position="12"/>
        <end position="33"/>
    </location>
</feature>
<evidence type="ECO:0000313" key="5">
    <source>
        <dbReference type="Proteomes" id="UP001597389"/>
    </source>
</evidence>
<keyword evidence="3" id="KW-1133">Transmembrane helix</keyword>
<evidence type="ECO:0000313" key="4">
    <source>
        <dbReference type="EMBL" id="MFD2158438.1"/>
    </source>
</evidence>
<keyword evidence="3" id="KW-0812">Transmembrane</keyword>